<proteinExistence type="predicted"/>
<evidence type="ECO:0000313" key="2">
    <source>
        <dbReference type="EMBL" id="JAT44788.1"/>
    </source>
</evidence>
<protein>
    <submittedName>
        <fullName evidence="2">Uncharacterized protein</fullName>
    </submittedName>
</protein>
<name>A0A1D1XQY1_9ARAE</name>
<feature type="compositionally biased region" description="Low complexity" evidence="1">
    <location>
        <begin position="9"/>
        <end position="18"/>
    </location>
</feature>
<feature type="compositionally biased region" description="Low complexity" evidence="1">
    <location>
        <begin position="75"/>
        <end position="89"/>
    </location>
</feature>
<feature type="compositionally biased region" description="Pro residues" evidence="1">
    <location>
        <begin position="90"/>
        <end position="100"/>
    </location>
</feature>
<feature type="compositionally biased region" description="Basic and acidic residues" evidence="1">
    <location>
        <begin position="53"/>
        <end position="64"/>
    </location>
</feature>
<gene>
    <name evidence="2" type="ORF">g.99503</name>
</gene>
<feature type="region of interest" description="Disordered" evidence="1">
    <location>
        <begin position="1"/>
        <end position="100"/>
    </location>
</feature>
<feature type="compositionally biased region" description="Pro residues" evidence="1">
    <location>
        <begin position="19"/>
        <end position="33"/>
    </location>
</feature>
<feature type="non-terminal residue" evidence="2">
    <location>
        <position position="1"/>
    </location>
</feature>
<evidence type="ECO:0000256" key="1">
    <source>
        <dbReference type="SAM" id="MobiDB-lite"/>
    </source>
</evidence>
<sequence>KESPPRPSAPRSRSSRPLPSHPAPPRPLPPWPASTPRGSKPSSSGANGSVGDHSPEGGEVELQHGADVPEEDDGGLLLHGPGDIIEPEVYPLPPLVPPRE</sequence>
<dbReference type="EMBL" id="GDJX01023148">
    <property type="protein sequence ID" value="JAT44788.1"/>
    <property type="molecule type" value="Transcribed_RNA"/>
</dbReference>
<reference evidence="2" key="1">
    <citation type="submission" date="2015-07" db="EMBL/GenBank/DDBJ databases">
        <title>Transcriptome Assembly of Anthurium amnicola.</title>
        <authorList>
            <person name="Suzuki J."/>
        </authorList>
    </citation>
    <scope>NUCLEOTIDE SEQUENCE</scope>
</reference>
<dbReference type="AlphaFoldDB" id="A0A1D1XQY1"/>
<accession>A0A1D1XQY1</accession>
<organism evidence="2">
    <name type="scientific">Anthurium amnicola</name>
    <dbReference type="NCBI Taxonomy" id="1678845"/>
    <lineage>
        <taxon>Eukaryota</taxon>
        <taxon>Viridiplantae</taxon>
        <taxon>Streptophyta</taxon>
        <taxon>Embryophyta</taxon>
        <taxon>Tracheophyta</taxon>
        <taxon>Spermatophyta</taxon>
        <taxon>Magnoliopsida</taxon>
        <taxon>Liliopsida</taxon>
        <taxon>Araceae</taxon>
        <taxon>Pothoideae</taxon>
        <taxon>Potheae</taxon>
        <taxon>Anthurium</taxon>
    </lineage>
</organism>